<organism evidence="2 3">
    <name type="scientific">Desmophyllum pertusum</name>
    <dbReference type="NCBI Taxonomy" id="174260"/>
    <lineage>
        <taxon>Eukaryota</taxon>
        <taxon>Metazoa</taxon>
        <taxon>Cnidaria</taxon>
        <taxon>Anthozoa</taxon>
        <taxon>Hexacorallia</taxon>
        <taxon>Scleractinia</taxon>
        <taxon>Caryophylliina</taxon>
        <taxon>Caryophylliidae</taxon>
        <taxon>Desmophyllum</taxon>
    </lineage>
</organism>
<proteinExistence type="predicted"/>
<gene>
    <name evidence="2" type="primary">BCL2_1</name>
    <name evidence="2" type="ORF">OS493_003502</name>
</gene>
<comment type="caution">
    <text evidence="2">The sequence shown here is derived from an EMBL/GenBank/DDBJ whole genome shotgun (WGS) entry which is preliminary data.</text>
</comment>
<evidence type="ECO:0000313" key="2">
    <source>
        <dbReference type="EMBL" id="KAJ7393836.1"/>
    </source>
</evidence>
<keyword evidence="1" id="KW-0053">Apoptosis</keyword>
<keyword evidence="3" id="KW-1185">Reference proteome</keyword>
<dbReference type="Gene3D" id="1.10.437.10">
    <property type="entry name" value="Blc2-like"/>
    <property type="match status" value="1"/>
</dbReference>
<protein>
    <submittedName>
        <fullName evidence="2">Negative regulation of cellular pH reduction</fullName>
    </submittedName>
</protein>
<name>A0A9X0DBR3_9CNID</name>
<dbReference type="InterPro" id="IPR002475">
    <property type="entry name" value="Bcl2-like"/>
</dbReference>
<accession>A0A9X0DBR3</accession>
<dbReference type="EMBL" id="MU825397">
    <property type="protein sequence ID" value="KAJ7393836.1"/>
    <property type="molecule type" value="Genomic_DNA"/>
</dbReference>
<dbReference type="SUPFAM" id="SSF56854">
    <property type="entry name" value="Bcl-2 inhibitors of programmed cell death"/>
    <property type="match status" value="1"/>
</dbReference>
<evidence type="ECO:0000313" key="3">
    <source>
        <dbReference type="Proteomes" id="UP001163046"/>
    </source>
</evidence>
<dbReference type="PROSITE" id="PS50062">
    <property type="entry name" value="BCL2_FAMILY"/>
    <property type="match status" value="1"/>
</dbReference>
<sequence>MSDSTELYPIIFDVVNSYTHHKVLQRRFSSILHKAFRGEAICPSQCAALIVKFLGEDLTSQHQPIKEIFSTVAADRIIVTHAELFSDTAYEEKIHVSLLRLPSIVNEMGDVIFKEKRHVGTVGAFLAFGATFAAYCEQKEGLGVLAMKKIVVSVSEYLDHHVGSWLKTNGGVVS</sequence>
<dbReference type="Proteomes" id="UP001163046">
    <property type="component" value="Unassembled WGS sequence"/>
</dbReference>
<dbReference type="InterPro" id="IPR036834">
    <property type="entry name" value="Bcl-2-like_sf"/>
</dbReference>
<dbReference type="GO" id="GO:0042981">
    <property type="term" value="P:regulation of apoptotic process"/>
    <property type="evidence" value="ECO:0007669"/>
    <property type="project" value="InterPro"/>
</dbReference>
<reference evidence="2" key="1">
    <citation type="submission" date="2023-01" db="EMBL/GenBank/DDBJ databases">
        <title>Genome assembly of the deep-sea coral Lophelia pertusa.</title>
        <authorList>
            <person name="Herrera S."/>
            <person name="Cordes E."/>
        </authorList>
    </citation>
    <scope>NUCLEOTIDE SEQUENCE</scope>
    <source>
        <strain evidence="2">USNM1676648</strain>
        <tissue evidence="2">Polyp</tissue>
    </source>
</reference>
<dbReference type="GO" id="GO:0006915">
    <property type="term" value="P:apoptotic process"/>
    <property type="evidence" value="ECO:0007669"/>
    <property type="project" value="UniProtKB-KW"/>
</dbReference>
<dbReference type="AlphaFoldDB" id="A0A9X0DBR3"/>
<evidence type="ECO:0000256" key="1">
    <source>
        <dbReference type="ARBA" id="ARBA00022703"/>
    </source>
</evidence>